<dbReference type="InterPro" id="IPR001646">
    <property type="entry name" value="5peptide_repeat"/>
</dbReference>
<dbReference type="Proteomes" id="UP001595993">
    <property type="component" value="Unassembled WGS sequence"/>
</dbReference>
<comment type="caution">
    <text evidence="2">The sequence shown here is derived from an EMBL/GenBank/DDBJ whole genome shotgun (WGS) entry which is preliminary data.</text>
</comment>
<feature type="compositionally biased region" description="Polar residues" evidence="1">
    <location>
        <begin position="547"/>
        <end position="561"/>
    </location>
</feature>
<dbReference type="RefSeq" id="WP_381191556.1">
    <property type="nucleotide sequence ID" value="NZ_JBHSFE010000005.1"/>
</dbReference>
<organism evidence="2 3">
    <name type="scientific">Streptomyces maoxianensis</name>
    <dbReference type="NCBI Taxonomy" id="1459942"/>
    <lineage>
        <taxon>Bacteria</taxon>
        <taxon>Bacillati</taxon>
        <taxon>Actinomycetota</taxon>
        <taxon>Actinomycetes</taxon>
        <taxon>Kitasatosporales</taxon>
        <taxon>Streptomycetaceae</taxon>
        <taxon>Streptomyces</taxon>
    </lineage>
</organism>
<dbReference type="Pfam" id="PF13576">
    <property type="entry name" value="Pentapeptide_3"/>
    <property type="match status" value="2"/>
</dbReference>
<keyword evidence="3" id="KW-1185">Reference proteome</keyword>
<dbReference type="Gene3D" id="2.160.20.80">
    <property type="entry name" value="E3 ubiquitin-protein ligase SopA"/>
    <property type="match status" value="1"/>
</dbReference>
<evidence type="ECO:0000256" key="1">
    <source>
        <dbReference type="SAM" id="MobiDB-lite"/>
    </source>
</evidence>
<protein>
    <submittedName>
        <fullName evidence="2">Pentapeptide repeat-containing protein</fullName>
    </submittedName>
</protein>
<evidence type="ECO:0000313" key="2">
    <source>
        <dbReference type="EMBL" id="MFC4606917.1"/>
    </source>
</evidence>
<feature type="region of interest" description="Disordered" evidence="1">
    <location>
        <begin position="547"/>
        <end position="569"/>
    </location>
</feature>
<sequence length="634" mass="68485">MTSTGFPVPSTDPPLWPHCGLGATPENPVGCRGSQVAPDSACLTHLTESDQATYFATLAPGSDLDQRGTHLTESLLRSLLGALMDPATGRPRFGAARFEEATFADVGFGGATFSGGALFSEATFLGYAGFGEVVFSAGAEFFDTVFSTGAEFNRATFSEDAYFHGARFSGEAEFFETTFSASANFRSAMFSGEAVFFETTFSANADFSQTTFSANAAFLEATFSADAEFTSATFSADALFAGVTFPADVDFTWAKFSADAEFGQATFETALQLGPLVCQGVLRLSGARFGSPVTIKAATTLLDCRRTRWDSTAALRLRYATVDLSDAVFEYPLSITAKASPFTEVTGRAALSEAELESRDSAVRMASLRGADATHLRLHNVDLTACILSRTLNLDQLRLEGECPLSPAPSGLHRQGMRVRWWTTRRTLAEEQHWRAAQGRTEWTPAPDGIDVMGPAGLASVYRQMRKSFEDGKNEPDAADFYYGEMEMRRHDSKRPRAERALLALYWAVSGYGLRASRALSWLLGAMAATVLVMMLWGLPKDDSNPATTGRLSGQDISLTTDKPDPVNPSGALASRLTSERWEKSLRVVVNSVVFRSSGQDLTTTGTYIEMGSRLAEPVLLGLAALAIRGRIKR</sequence>
<reference evidence="3" key="1">
    <citation type="journal article" date="2019" name="Int. J. Syst. Evol. Microbiol.">
        <title>The Global Catalogue of Microorganisms (GCM) 10K type strain sequencing project: providing services to taxonomists for standard genome sequencing and annotation.</title>
        <authorList>
            <consortium name="The Broad Institute Genomics Platform"/>
            <consortium name="The Broad Institute Genome Sequencing Center for Infectious Disease"/>
            <person name="Wu L."/>
            <person name="Ma J."/>
        </authorList>
    </citation>
    <scope>NUCLEOTIDE SEQUENCE [LARGE SCALE GENOMIC DNA]</scope>
    <source>
        <strain evidence="3">CGMCC 4.7139</strain>
    </source>
</reference>
<accession>A0ABV9FZ48</accession>
<dbReference type="EMBL" id="JBHSFE010000005">
    <property type="protein sequence ID" value="MFC4606917.1"/>
    <property type="molecule type" value="Genomic_DNA"/>
</dbReference>
<gene>
    <name evidence="2" type="ORF">ACFO9E_03640</name>
</gene>
<evidence type="ECO:0000313" key="3">
    <source>
        <dbReference type="Proteomes" id="UP001595993"/>
    </source>
</evidence>
<proteinExistence type="predicted"/>
<name>A0ABV9FZ48_9ACTN</name>